<dbReference type="InterPro" id="IPR001242">
    <property type="entry name" value="Condensation_dom"/>
</dbReference>
<dbReference type="InterPro" id="IPR025110">
    <property type="entry name" value="AMP-bd_C"/>
</dbReference>
<sequence length="730" mass="81159">MNIEKPQNLLAAFHHWLQKTPEADAWVDTQQCLSYRELDEKSATLAAKLAVLIGKPGDIIVLHLEKGADMAIAILAVLKLGASYLCVEPRTPQARLEQLLADVTPALVLTSTVINCAVPQTTHWVHSRQLPEASPVSTFLGYHSTPQACACLFYTSGTTGKPKAVAVSHQGILHMAWQPDYVTILPGQGVGSVSTPAFDAFSFDFWAALTNGAYTVMLTPDMLCYQGTDSDLKPAAAVDVLFITTALFHSLILGSAPLLASISCLLVGGEALRPKAVRQFYRQFMPNPPQLIQVYGPTECSTFATAWPVPQNFIGDRLPIGQGIRQTQCWVLTPEGELVSEGESGELYLSGPGVALGYYADEQTTRQKFVECHFTSTPICCYRTGDKVRWNNQGQLEWLARIDSQVKVRGFRVDLNELEQHILVAPDVEAAVVLTRENEVSNELVAFVSGRADHLLDFLKSRLPSWMLPHEVHSLPALPLTQNGKIDRQALFQSLAMQNQSKELQTGREQDAEAALRCLLRHHNFNPQLSLMDNGGDSLTAMRMLSAWQVPAGQAVVTAAELLYNTPVSTVLARLQPVAGQATITLDNDISHVASSEQLRMWFIQQRDPSLYAYATPLQFEFQGQMDDECLEQALQILVKRHSAFRTRLEFDINLQQLLQRVVPYTDFTLVHQQVSDDCWSNWAKAWFRQPFQLGQEVALRACLLTTDRDRQVLLLNMHHALIDGESMNF</sequence>
<dbReference type="InterPro" id="IPR045851">
    <property type="entry name" value="AMP-bd_C_sf"/>
</dbReference>
<protein>
    <submittedName>
        <fullName evidence="4">Amino acid adenylation domain-containing protein</fullName>
    </submittedName>
</protein>
<dbReference type="InterPro" id="IPR010071">
    <property type="entry name" value="AA_adenyl_dom"/>
</dbReference>
<reference evidence="4" key="1">
    <citation type="submission" date="2023-04" db="EMBL/GenBank/DDBJ databases">
        <title>Genome dynamics across the evolutionary transition to endosymbiosis.</title>
        <authorList>
            <person name="Siozios S."/>
            <person name="Nadal-Jimenez P."/>
            <person name="Azagi T."/>
            <person name="Sprong H."/>
            <person name="Frost C.L."/>
            <person name="Parratt S.R."/>
            <person name="Taylor G."/>
            <person name="Brettell L."/>
            <person name="Lew K.C."/>
            <person name="Croft L."/>
            <person name="King K.C."/>
            <person name="Brockhurst M.A."/>
            <person name="Hypsa V."/>
            <person name="Novakova E."/>
            <person name="Darby A.C."/>
            <person name="Hurst G.D.D."/>
        </authorList>
    </citation>
    <scope>NUCLEOTIDE SEQUENCE</scope>
    <source>
        <strain evidence="4">AIh</strain>
    </source>
</reference>
<dbReference type="Pfam" id="PF13193">
    <property type="entry name" value="AMP-binding_C"/>
    <property type="match status" value="1"/>
</dbReference>
<gene>
    <name evidence="4" type="ORF">QE207_02255</name>
</gene>
<dbReference type="RefSeq" id="WP_280629396.1">
    <property type="nucleotide sequence ID" value="NZ_CP123498.1"/>
</dbReference>
<dbReference type="Gene3D" id="2.30.38.10">
    <property type="entry name" value="Luciferase, Domain 3"/>
    <property type="match status" value="1"/>
</dbReference>
<dbReference type="GO" id="GO:0044550">
    <property type="term" value="P:secondary metabolite biosynthetic process"/>
    <property type="evidence" value="ECO:0007669"/>
    <property type="project" value="TreeGrafter"/>
</dbReference>
<organism evidence="4 5">
    <name type="scientific">Arsenophonus nasoniae</name>
    <name type="common">son-killer infecting Nasonia vitripennis</name>
    <dbReference type="NCBI Taxonomy" id="638"/>
    <lineage>
        <taxon>Bacteria</taxon>
        <taxon>Pseudomonadati</taxon>
        <taxon>Pseudomonadota</taxon>
        <taxon>Gammaproteobacteria</taxon>
        <taxon>Enterobacterales</taxon>
        <taxon>Morganellaceae</taxon>
        <taxon>Arsenophonus</taxon>
    </lineage>
</organism>
<dbReference type="GO" id="GO:0003824">
    <property type="term" value="F:catalytic activity"/>
    <property type="evidence" value="ECO:0007669"/>
    <property type="project" value="InterPro"/>
</dbReference>
<dbReference type="GO" id="GO:0031177">
    <property type="term" value="F:phosphopantetheine binding"/>
    <property type="evidence" value="ECO:0007669"/>
    <property type="project" value="TreeGrafter"/>
</dbReference>
<proteinExistence type="predicted"/>
<dbReference type="GO" id="GO:0005737">
    <property type="term" value="C:cytoplasm"/>
    <property type="evidence" value="ECO:0007669"/>
    <property type="project" value="TreeGrafter"/>
</dbReference>
<feature type="domain" description="Condensation" evidence="2">
    <location>
        <begin position="595"/>
        <end position="729"/>
    </location>
</feature>
<dbReference type="Pfam" id="PF00501">
    <property type="entry name" value="AMP-binding"/>
    <property type="match status" value="1"/>
</dbReference>
<dbReference type="NCBIfam" id="TIGR01733">
    <property type="entry name" value="AA-adenyl-dom"/>
    <property type="match status" value="1"/>
</dbReference>
<dbReference type="Gene3D" id="3.40.50.980">
    <property type="match status" value="2"/>
</dbReference>
<feature type="domain" description="AMP-binding enzyme C-terminal" evidence="3">
    <location>
        <begin position="417"/>
        <end position="485"/>
    </location>
</feature>
<dbReference type="InterPro" id="IPR020845">
    <property type="entry name" value="AMP-binding_CS"/>
</dbReference>
<dbReference type="PROSITE" id="PS00455">
    <property type="entry name" value="AMP_BINDING"/>
    <property type="match status" value="1"/>
</dbReference>
<dbReference type="InterPro" id="IPR023213">
    <property type="entry name" value="CAT-like_dom_sf"/>
</dbReference>
<accession>A0AA95GE87</accession>
<dbReference type="InterPro" id="IPR000873">
    <property type="entry name" value="AMP-dep_synth/lig_dom"/>
</dbReference>
<evidence type="ECO:0000313" key="4">
    <source>
        <dbReference type="EMBL" id="WGL95473.1"/>
    </source>
</evidence>
<evidence type="ECO:0000259" key="1">
    <source>
        <dbReference type="Pfam" id="PF00501"/>
    </source>
</evidence>
<evidence type="ECO:0000259" key="3">
    <source>
        <dbReference type="Pfam" id="PF13193"/>
    </source>
</evidence>
<dbReference type="Gene3D" id="3.30.300.30">
    <property type="match status" value="1"/>
</dbReference>
<dbReference type="GO" id="GO:0043041">
    <property type="term" value="P:amino acid activation for nonribosomal peptide biosynthetic process"/>
    <property type="evidence" value="ECO:0007669"/>
    <property type="project" value="TreeGrafter"/>
</dbReference>
<dbReference type="Gene3D" id="3.30.559.10">
    <property type="entry name" value="Chloramphenicol acetyltransferase-like domain"/>
    <property type="match status" value="1"/>
</dbReference>
<dbReference type="Pfam" id="PF00668">
    <property type="entry name" value="Condensation"/>
    <property type="match status" value="1"/>
</dbReference>
<dbReference type="PANTHER" id="PTHR45527:SF1">
    <property type="entry name" value="FATTY ACID SYNTHASE"/>
    <property type="match status" value="1"/>
</dbReference>
<dbReference type="Proteomes" id="UP001177597">
    <property type="component" value="Chromosome"/>
</dbReference>
<name>A0AA95GE87_9GAMM</name>
<evidence type="ECO:0000313" key="5">
    <source>
        <dbReference type="Proteomes" id="UP001177597"/>
    </source>
</evidence>
<evidence type="ECO:0000259" key="2">
    <source>
        <dbReference type="Pfam" id="PF00668"/>
    </source>
</evidence>
<dbReference type="PANTHER" id="PTHR45527">
    <property type="entry name" value="NONRIBOSOMAL PEPTIDE SYNTHETASE"/>
    <property type="match status" value="1"/>
</dbReference>
<dbReference type="SUPFAM" id="SSF52777">
    <property type="entry name" value="CoA-dependent acyltransferases"/>
    <property type="match status" value="1"/>
</dbReference>
<dbReference type="AlphaFoldDB" id="A0AA95GE87"/>
<feature type="domain" description="AMP-dependent synthetase/ligase" evidence="1">
    <location>
        <begin position="13"/>
        <end position="359"/>
    </location>
</feature>
<dbReference type="EMBL" id="CP123498">
    <property type="protein sequence ID" value="WGL95473.1"/>
    <property type="molecule type" value="Genomic_DNA"/>
</dbReference>
<dbReference type="SUPFAM" id="SSF56801">
    <property type="entry name" value="Acetyl-CoA synthetase-like"/>
    <property type="match status" value="1"/>
</dbReference>